<evidence type="ECO:0000313" key="1">
    <source>
        <dbReference type="EMBL" id="THV46914.1"/>
    </source>
</evidence>
<accession>A0A4S8R195</accession>
<reference evidence="1 2" key="1">
    <citation type="submission" date="2017-12" db="EMBL/GenBank/DDBJ databases">
        <title>Comparative genomics of Botrytis spp.</title>
        <authorList>
            <person name="Valero-Jimenez C.A."/>
            <person name="Tapia P."/>
            <person name="Veloso J."/>
            <person name="Silva-Moreno E."/>
            <person name="Staats M."/>
            <person name="Valdes J.H."/>
            <person name="Van Kan J.A.L."/>
        </authorList>
    </citation>
    <scope>NUCLEOTIDE SEQUENCE [LARGE SCALE GENOMIC DNA]</scope>
    <source>
        <strain evidence="1 2">MUCL435</strain>
    </source>
</reference>
<dbReference type="OrthoDB" id="3559518at2759"/>
<gene>
    <name evidence="1" type="ORF">BGAL_0349g00050</name>
</gene>
<protein>
    <submittedName>
        <fullName evidence="1">Uncharacterized protein</fullName>
    </submittedName>
</protein>
<name>A0A4S8R195_9HELO</name>
<dbReference type="Proteomes" id="UP000308671">
    <property type="component" value="Unassembled WGS sequence"/>
</dbReference>
<dbReference type="EMBL" id="PQXL01000349">
    <property type="protein sequence ID" value="THV46914.1"/>
    <property type="molecule type" value="Genomic_DNA"/>
</dbReference>
<sequence length="200" mass="22890">MSGFWITVYCWCNNNLQTRKGSKEKETQSHSSPSLFKSVLIGVSQDGRLCGNEENLNALGDDYGYRSGSCLVCDNEYRARYNYETALAAAQTQYNLVVNAAWSKKLEEEQEACYTIDTVILTAWHNLSCTDQVLMLDSIHRKKEATSLPPLPLWPLLPERATLMNLLVYSMGWIDSNYSVQYRLQLNLPAQLWQFSLNER</sequence>
<keyword evidence="2" id="KW-1185">Reference proteome</keyword>
<comment type="caution">
    <text evidence="1">The sequence shown here is derived from an EMBL/GenBank/DDBJ whole genome shotgun (WGS) entry which is preliminary data.</text>
</comment>
<evidence type="ECO:0000313" key="2">
    <source>
        <dbReference type="Proteomes" id="UP000308671"/>
    </source>
</evidence>
<proteinExistence type="predicted"/>
<dbReference type="AlphaFoldDB" id="A0A4S8R195"/>
<organism evidence="1 2">
    <name type="scientific">Botrytis galanthina</name>
    <dbReference type="NCBI Taxonomy" id="278940"/>
    <lineage>
        <taxon>Eukaryota</taxon>
        <taxon>Fungi</taxon>
        <taxon>Dikarya</taxon>
        <taxon>Ascomycota</taxon>
        <taxon>Pezizomycotina</taxon>
        <taxon>Leotiomycetes</taxon>
        <taxon>Helotiales</taxon>
        <taxon>Sclerotiniaceae</taxon>
        <taxon>Botrytis</taxon>
    </lineage>
</organism>